<reference evidence="1" key="2">
    <citation type="submission" date="2025-08" db="UniProtKB">
        <authorList>
            <consortium name="Ensembl"/>
        </authorList>
    </citation>
    <scope>IDENTIFICATION</scope>
</reference>
<sequence>MERREQPAVAVERREQPAVAVERLGGVTRERFLRDIYPRRKPVVLTGLELGTCTTKWTIDYLSQAEGSKEVKIHVSAVPQMDFLSKNFVYRYFTPSYESLSGACCSRDKNTHDNHDAFSLRNELLNL</sequence>
<accession>A0A8U7M9A9</accession>
<protein>
    <submittedName>
        <fullName evidence="1">Uncharacterized protein</fullName>
    </submittedName>
</protein>
<organism evidence="1 2">
    <name type="scientific">Corvus moneduloides</name>
    <name type="common">New Caledonian crow</name>
    <dbReference type="NCBI Taxonomy" id="1196302"/>
    <lineage>
        <taxon>Eukaryota</taxon>
        <taxon>Metazoa</taxon>
        <taxon>Chordata</taxon>
        <taxon>Craniata</taxon>
        <taxon>Vertebrata</taxon>
        <taxon>Euteleostomi</taxon>
        <taxon>Archelosauria</taxon>
        <taxon>Archosauria</taxon>
        <taxon>Dinosauria</taxon>
        <taxon>Saurischia</taxon>
        <taxon>Theropoda</taxon>
        <taxon>Coelurosauria</taxon>
        <taxon>Aves</taxon>
        <taxon>Neognathae</taxon>
        <taxon>Neoaves</taxon>
        <taxon>Telluraves</taxon>
        <taxon>Australaves</taxon>
        <taxon>Passeriformes</taxon>
        <taxon>Corvoidea</taxon>
        <taxon>Corvidae</taxon>
        <taxon>Corvus</taxon>
    </lineage>
</organism>
<dbReference type="Proteomes" id="UP000694553">
    <property type="component" value="Unassembled WGS sequence"/>
</dbReference>
<dbReference type="AlphaFoldDB" id="A0A8U7M9A9"/>
<evidence type="ECO:0000313" key="1">
    <source>
        <dbReference type="Ensembl" id="ENSCMUP00000030747.1"/>
    </source>
</evidence>
<proteinExistence type="predicted"/>
<evidence type="ECO:0000313" key="2">
    <source>
        <dbReference type="Proteomes" id="UP000694553"/>
    </source>
</evidence>
<reference evidence="2" key="1">
    <citation type="submission" date="2019-10" db="EMBL/GenBank/DDBJ databases">
        <title>Corvus moneduloides (New Caledonian crow) genome, bCorMon1, primary haplotype.</title>
        <authorList>
            <person name="Rutz C."/>
            <person name="Fungtammasan C."/>
            <person name="Mountcastle J."/>
            <person name="Formenti G."/>
            <person name="Chow W."/>
            <person name="Howe K."/>
            <person name="Steele M.P."/>
            <person name="Fernandes J."/>
            <person name="Gilbert M.T.P."/>
            <person name="Fedrigo O."/>
            <person name="Jarvis E.D."/>
            <person name="Gemmell N."/>
        </authorList>
    </citation>
    <scope>NUCLEOTIDE SEQUENCE [LARGE SCALE GENOMIC DNA]</scope>
</reference>
<reference evidence="1" key="3">
    <citation type="submission" date="2025-09" db="UniProtKB">
        <authorList>
            <consortium name="Ensembl"/>
        </authorList>
    </citation>
    <scope>IDENTIFICATION</scope>
</reference>
<name>A0A8U7M9A9_CORMO</name>
<dbReference type="Ensembl" id="ENSCMUT00000038314.1">
    <property type="protein sequence ID" value="ENSCMUP00000030747.1"/>
    <property type="gene ID" value="ENSCMUG00000020077.1"/>
</dbReference>
<keyword evidence="2" id="KW-1185">Reference proteome</keyword>
<dbReference type="SUPFAM" id="SSF51197">
    <property type="entry name" value="Clavaminate synthase-like"/>
    <property type="match status" value="1"/>
</dbReference>
<dbReference type="Gene3D" id="2.60.120.650">
    <property type="entry name" value="Cupin"/>
    <property type="match status" value="1"/>
</dbReference>